<evidence type="ECO:0000256" key="2">
    <source>
        <dbReference type="SAM" id="SignalP"/>
    </source>
</evidence>
<reference evidence="4 5" key="1">
    <citation type="submission" date="2016-02" db="EMBL/GenBank/DDBJ databases">
        <title>Paenibacillus sp. LPB0068, isolated from Crassostrea gigas.</title>
        <authorList>
            <person name="Shin S.-K."/>
            <person name="Yi H."/>
        </authorList>
    </citation>
    <scope>NUCLEOTIDE SEQUENCE [LARGE SCALE GENOMIC DNA]</scope>
    <source>
        <strain evidence="4 5">LPB0068</strain>
    </source>
</reference>
<name>A0A167D7X8_9BACL</name>
<feature type="domain" description="SLH" evidence="3">
    <location>
        <begin position="105"/>
        <end position="170"/>
    </location>
</feature>
<feature type="domain" description="SLH" evidence="3">
    <location>
        <begin position="39"/>
        <end position="104"/>
    </location>
</feature>
<dbReference type="RefSeq" id="WP_068658796.1">
    <property type="nucleotide sequence ID" value="NZ_CP017770.1"/>
</dbReference>
<dbReference type="OrthoDB" id="1706086at2"/>
<evidence type="ECO:0000313" key="4">
    <source>
        <dbReference type="EMBL" id="OAB74046.1"/>
    </source>
</evidence>
<feature type="chain" id="PRO_5007885051" description="SLH domain-containing protein" evidence="2">
    <location>
        <begin position="50"/>
        <end position="954"/>
    </location>
</feature>
<proteinExistence type="predicted"/>
<dbReference type="Gene3D" id="2.60.40.1220">
    <property type="match status" value="3"/>
</dbReference>
<dbReference type="AlphaFoldDB" id="A0A167D7X8"/>
<evidence type="ECO:0000256" key="1">
    <source>
        <dbReference type="ARBA" id="ARBA00022729"/>
    </source>
</evidence>
<evidence type="ECO:0000313" key="5">
    <source>
        <dbReference type="Proteomes" id="UP000077134"/>
    </source>
</evidence>
<dbReference type="InterPro" id="IPR001119">
    <property type="entry name" value="SLH_dom"/>
</dbReference>
<organism evidence="4 5">
    <name type="scientific">Paenibacillus crassostreae</name>
    <dbReference type="NCBI Taxonomy" id="1763538"/>
    <lineage>
        <taxon>Bacteria</taxon>
        <taxon>Bacillati</taxon>
        <taxon>Bacillota</taxon>
        <taxon>Bacilli</taxon>
        <taxon>Bacillales</taxon>
        <taxon>Paenibacillaceae</taxon>
        <taxon>Paenibacillus</taxon>
    </lineage>
</organism>
<gene>
    <name evidence="4" type="ORF">PNBC_12905</name>
</gene>
<dbReference type="EMBL" id="LSFN01000016">
    <property type="protein sequence ID" value="OAB74046.1"/>
    <property type="molecule type" value="Genomic_DNA"/>
</dbReference>
<sequence length="954" mass="101283">MSNTSPLNENKNNNVMYAQGGEKKVMKKILSVALSTAMAFSMFASVAFADTAVSTQDKYDALKAKGIFSGYPDGTAGLENEMTRAEFAKVLTKVMGLKEVTDVHSYNDAGYDNAKNWAAPYIEAVTAAGVMQGQDLTKKLFNQKANVTVQELAEVLVKALDLEVPTTTDNTATEWAKGSVQAAINAGLLSKDLNFQANAKRSLLVESAFLAEAKLNPVAPIGATKVETASANNYKEVTVAFDGAVDKASATNPNNYTITGLSFDGATLSEDAKSVKLRIAQTSGILDRQKDYTLNVKGVKASDLSKTISQEVKFSPVDVTLPEVKEVVGLGTKAFKVVFSEPVQQSSVVSTANFKIDGKAVSGYVKYTYPNVAIVSTTLEIGAHTLSVSNVEDYAGFKVAPVTKDFTVAEDKEAPEITGIVTDDLSRVEITFNETVKSVSKIYQTSSGRTATYKIEDNKVIATFTGDHKLSLAETTIYVEGVTDYSDNSANRSAKVTPVLDVIRPEVVGVTAEVYKNSQEFTVEFTEAVLVTDATNTANYTLKDKDGKVVKIKGFNQDGHPVTKPVVVSTSQGKQVKFSTLGLLDTGVYTVEVANVRDQSALGNVMLPYSTTINLGDVAKPTILGTSYYEVTHPGNDRNVAGVDITVNFSKAIALDGTGTALDANKYNYSLGSSATAATYLPLPTKATVTAINADTIRISLPAKDGGYLDASGILNLRAVNVADTNGNYIAGNLATVALNEKSVKVVSLKSAKATSNDTIVAEFDGNLAYVDNNDFEVTVTGGTYSVKEASIDGAKVTFKLANDKKFAANVGAVTLNVKAAPYAVQSVNANGLKAFGTKTITDSVSPTYVDNSVLVTNAAAANQYTATLTFDEALVVFENPTAFTVKIGGNDATVKTVVRDADTTKVVVTFEYTGTVTGEAFEIYLNSDNTSSKFITDTLGNAANVFSEYKESL</sequence>
<evidence type="ECO:0000259" key="3">
    <source>
        <dbReference type="PROSITE" id="PS51272"/>
    </source>
</evidence>
<keyword evidence="5" id="KW-1185">Reference proteome</keyword>
<dbReference type="KEGG" id="pcx:LPB68_14065"/>
<dbReference type="PROSITE" id="PS51272">
    <property type="entry name" value="SLH"/>
    <property type="match status" value="2"/>
</dbReference>
<comment type="caution">
    <text evidence="4">The sequence shown here is derived from an EMBL/GenBank/DDBJ whole genome shotgun (WGS) entry which is preliminary data.</text>
</comment>
<dbReference type="InterPro" id="IPR014755">
    <property type="entry name" value="Cu-Rt/internalin_Ig-like"/>
</dbReference>
<dbReference type="Proteomes" id="UP000077134">
    <property type="component" value="Unassembled WGS sequence"/>
</dbReference>
<accession>A0A167D7X8</accession>
<dbReference type="STRING" id="1763538.LPB68_14065"/>
<dbReference type="Pfam" id="PF00395">
    <property type="entry name" value="SLH"/>
    <property type="match status" value="1"/>
</dbReference>
<keyword evidence="1 2" id="KW-0732">Signal</keyword>
<feature type="signal peptide" evidence="2">
    <location>
        <begin position="1"/>
        <end position="49"/>
    </location>
</feature>
<protein>
    <recommendedName>
        <fullName evidence="3">SLH domain-containing protein</fullName>
    </recommendedName>
</protein>